<dbReference type="AlphaFoldDB" id="A0AAV9MEM6"/>
<dbReference type="SUPFAM" id="SSF51197">
    <property type="entry name" value="Clavaminate synthase-like"/>
    <property type="match status" value="1"/>
</dbReference>
<comment type="caution">
    <text evidence="2">The sequence shown here is derived from an EMBL/GenBank/DDBJ whole genome shotgun (WGS) entry which is preliminary data.</text>
</comment>
<feature type="domain" description="Isopenicillin N synthase-like Fe(2+) 2OG dioxygenase" evidence="1">
    <location>
        <begin position="96"/>
        <end position="155"/>
    </location>
</feature>
<sequence length="209" mass="24081">MASTKVKIPTIHFCNSEEGMFDTLKEVFDFPLSKLIEYREKPFHIYDGQITSISLYGSVSPVDLVLPNSVEAFFNTFWSHGNPNYRFTNYKVIKGENENKSTLPSHTDSSYLTIIKQNQNGLQVLYKNGEWIELNHTSPKSYIVLSADVFMIIYSIIFFPNPDYTLKVPKELVDEEHPLIFKPFKLPEFNKYIMLGAKNGLGVKNYCDL</sequence>
<gene>
    <name evidence="2" type="ORF">R3W88_000192</name>
</gene>
<reference evidence="2 3" key="1">
    <citation type="submission" date="2023-10" db="EMBL/GenBank/DDBJ databases">
        <title>Genome-Wide Identification Analysis in wild type Solanum Pinnatisectum Reveals Some Genes Defensing Phytophthora Infestans.</title>
        <authorList>
            <person name="Sun C."/>
        </authorList>
    </citation>
    <scope>NUCLEOTIDE SEQUENCE [LARGE SCALE GENOMIC DNA]</scope>
    <source>
        <strain evidence="2">LQN</strain>
        <tissue evidence="2">Leaf</tissue>
    </source>
</reference>
<organism evidence="2 3">
    <name type="scientific">Solanum pinnatisectum</name>
    <name type="common">tansyleaf nightshade</name>
    <dbReference type="NCBI Taxonomy" id="50273"/>
    <lineage>
        <taxon>Eukaryota</taxon>
        <taxon>Viridiplantae</taxon>
        <taxon>Streptophyta</taxon>
        <taxon>Embryophyta</taxon>
        <taxon>Tracheophyta</taxon>
        <taxon>Spermatophyta</taxon>
        <taxon>Magnoliopsida</taxon>
        <taxon>eudicotyledons</taxon>
        <taxon>Gunneridae</taxon>
        <taxon>Pentapetalae</taxon>
        <taxon>asterids</taxon>
        <taxon>lamiids</taxon>
        <taxon>Solanales</taxon>
        <taxon>Solanaceae</taxon>
        <taxon>Solanoideae</taxon>
        <taxon>Solaneae</taxon>
        <taxon>Solanum</taxon>
    </lineage>
</organism>
<dbReference type="Proteomes" id="UP001311915">
    <property type="component" value="Unassembled WGS sequence"/>
</dbReference>
<dbReference type="Gene3D" id="2.60.120.330">
    <property type="entry name" value="B-lactam Antibiotic, Isopenicillin N Synthase, Chain"/>
    <property type="match status" value="1"/>
</dbReference>
<dbReference type="Pfam" id="PF03171">
    <property type="entry name" value="2OG-FeII_Oxy"/>
    <property type="match status" value="1"/>
</dbReference>
<dbReference type="InterPro" id="IPR027443">
    <property type="entry name" value="IPNS-like_sf"/>
</dbReference>
<proteinExistence type="predicted"/>
<protein>
    <recommendedName>
        <fullName evidence="1">Isopenicillin N synthase-like Fe(2+) 2OG dioxygenase domain-containing protein</fullName>
    </recommendedName>
</protein>
<keyword evidence="3" id="KW-1185">Reference proteome</keyword>
<dbReference type="EMBL" id="JAWPEI010000001">
    <property type="protein sequence ID" value="KAK4736495.1"/>
    <property type="molecule type" value="Genomic_DNA"/>
</dbReference>
<dbReference type="InterPro" id="IPR044861">
    <property type="entry name" value="IPNS-like_FE2OG_OXY"/>
</dbReference>
<name>A0AAV9MEM6_9SOLN</name>
<accession>A0AAV9MEM6</accession>
<evidence type="ECO:0000313" key="2">
    <source>
        <dbReference type="EMBL" id="KAK4736495.1"/>
    </source>
</evidence>
<evidence type="ECO:0000313" key="3">
    <source>
        <dbReference type="Proteomes" id="UP001311915"/>
    </source>
</evidence>
<evidence type="ECO:0000259" key="1">
    <source>
        <dbReference type="Pfam" id="PF03171"/>
    </source>
</evidence>